<dbReference type="Gene3D" id="3.90.550.10">
    <property type="entry name" value="Spore Coat Polysaccharide Biosynthesis Protein SpsA, Chain A"/>
    <property type="match status" value="1"/>
</dbReference>
<evidence type="ECO:0000259" key="7">
    <source>
        <dbReference type="Pfam" id="PF04055"/>
    </source>
</evidence>
<dbReference type="InterPro" id="IPR007197">
    <property type="entry name" value="rSAM"/>
</dbReference>
<name>A0A517WKA7_9PLAN</name>
<reference evidence="8 9" key="1">
    <citation type="submission" date="2019-02" db="EMBL/GenBank/DDBJ databases">
        <title>Deep-cultivation of Planctomycetes and their phenomic and genomic characterization uncovers novel biology.</title>
        <authorList>
            <person name="Wiegand S."/>
            <person name="Jogler M."/>
            <person name="Boedeker C."/>
            <person name="Pinto D."/>
            <person name="Vollmers J."/>
            <person name="Rivas-Marin E."/>
            <person name="Kohn T."/>
            <person name="Peeters S.H."/>
            <person name="Heuer A."/>
            <person name="Rast P."/>
            <person name="Oberbeckmann S."/>
            <person name="Bunk B."/>
            <person name="Jeske O."/>
            <person name="Meyerdierks A."/>
            <person name="Storesund J.E."/>
            <person name="Kallscheuer N."/>
            <person name="Luecker S."/>
            <person name="Lage O.M."/>
            <person name="Pohl T."/>
            <person name="Merkel B.J."/>
            <person name="Hornburger P."/>
            <person name="Mueller R.-W."/>
            <person name="Bruemmer F."/>
            <person name="Labrenz M."/>
            <person name="Spormann A.M."/>
            <person name="Op den Camp H."/>
            <person name="Overmann J."/>
            <person name="Amann R."/>
            <person name="Jetten M.S.M."/>
            <person name="Mascher T."/>
            <person name="Medema M.H."/>
            <person name="Devos D.P."/>
            <person name="Kaster A.-K."/>
            <person name="Ovreas L."/>
            <person name="Rohde M."/>
            <person name="Galperin M.Y."/>
            <person name="Jogler C."/>
        </authorList>
    </citation>
    <scope>NUCLEOTIDE SEQUENCE [LARGE SCALE GENOMIC DNA]</scope>
    <source>
        <strain evidence="8 9">V6</strain>
    </source>
</reference>
<dbReference type="InterPro" id="IPR029044">
    <property type="entry name" value="Nucleotide-diphossugar_trans"/>
</dbReference>
<evidence type="ECO:0000256" key="1">
    <source>
        <dbReference type="ARBA" id="ARBA00001966"/>
    </source>
</evidence>
<evidence type="ECO:0000313" key="9">
    <source>
        <dbReference type="Proteomes" id="UP000320722"/>
    </source>
</evidence>
<comment type="cofactor">
    <cofactor evidence="1">
        <name>[4Fe-4S] cluster</name>
        <dbReference type="ChEBI" id="CHEBI:49883"/>
    </cofactor>
</comment>
<accession>A0A517WKA7</accession>
<dbReference type="CDD" id="cd00761">
    <property type="entry name" value="Glyco_tranf_GTA_type"/>
    <property type="match status" value="1"/>
</dbReference>
<dbReference type="SUPFAM" id="SSF102114">
    <property type="entry name" value="Radical SAM enzymes"/>
    <property type="match status" value="1"/>
</dbReference>
<keyword evidence="5" id="KW-0411">Iron-sulfur</keyword>
<keyword evidence="3" id="KW-0479">Metal-binding</keyword>
<dbReference type="PANTHER" id="PTHR43685:SF2">
    <property type="entry name" value="GLYCOSYLTRANSFERASE 2-LIKE DOMAIN-CONTAINING PROTEIN"/>
    <property type="match status" value="1"/>
</dbReference>
<keyword evidence="2" id="KW-0949">S-adenosyl-L-methionine</keyword>
<evidence type="ECO:0000313" key="8">
    <source>
        <dbReference type="EMBL" id="QDU05684.1"/>
    </source>
</evidence>
<feature type="domain" description="Glycosyltransferase 2-like" evidence="6">
    <location>
        <begin position="49"/>
        <end position="214"/>
    </location>
</feature>
<evidence type="ECO:0000256" key="2">
    <source>
        <dbReference type="ARBA" id="ARBA00022691"/>
    </source>
</evidence>
<dbReference type="InterPro" id="IPR050834">
    <property type="entry name" value="Glycosyltransf_2"/>
</dbReference>
<dbReference type="InterPro" id="IPR058240">
    <property type="entry name" value="rSAM_sf"/>
</dbReference>
<dbReference type="GO" id="GO:0003824">
    <property type="term" value="F:catalytic activity"/>
    <property type="evidence" value="ECO:0007669"/>
    <property type="project" value="InterPro"/>
</dbReference>
<proteinExistence type="predicted"/>
<evidence type="ECO:0000259" key="6">
    <source>
        <dbReference type="Pfam" id="PF00535"/>
    </source>
</evidence>
<dbReference type="GO" id="GO:0051536">
    <property type="term" value="F:iron-sulfur cluster binding"/>
    <property type="evidence" value="ECO:0007669"/>
    <property type="project" value="UniProtKB-KW"/>
</dbReference>
<dbReference type="SFLD" id="SFLDS00029">
    <property type="entry name" value="Radical_SAM"/>
    <property type="match status" value="1"/>
</dbReference>
<gene>
    <name evidence="8" type="ORF">V6x_54250</name>
</gene>
<evidence type="ECO:0000256" key="3">
    <source>
        <dbReference type="ARBA" id="ARBA00022723"/>
    </source>
</evidence>
<dbReference type="Pfam" id="PF04055">
    <property type="entry name" value="Radical_SAM"/>
    <property type="match status" value="1"/>
</dbReference>
<feature type="domain" description="Radical SAM core" evidence="7">
    <location>
        <begin position="321"/>
        <end position="427"/>
    </location>
</feature>
<dbReference type="InterPro" id="IPR013785">
    <property type="entry name" value="Aldolase_TIM"/>
</dbReference>
<dbReference type="Gene3D" id="3.20.20.70">
    <property type="entry name" value="Aldolase class I"/>
    <property type="match status" value="1"/>
</dbReference>
<dbReference type="InterPro" id="IPR001173">
    <property type="entry name" value="Glyco_trans_2-like"/>
</dbReference>
<dbReference type="EMBL" id="CP036347">
    <property type="protein sequence ID" value="QDU05684.1"/>
    <property type="molecule type" value="Genomic_DNA"/>
</dbReference>
<dbReference type="GO" id="GO:0046872">
    <property type="term" value="F:metal ion binding"/>
    <property type="evidence" value="ECO:0007669"/>
    <property type="project" value="UniProtKB-KW"/>
</dbReference>
<dbReference type="AlphaFoldDB" id="A0A517WKA7"/>
<evidence type="ECO:0000256" key="4">
    <source>
        <dbReference type="ARBA" id="ARBA00023004"/>
    </source>
</evidence>
<dbReference type="Proteomes" id="UP000320722">
    <property type="component" value="Chromosome"/>
</dbReference>
<organism evidence="8 9">
    <name type="scientific">Gimesia chilikensis</name>
    <dbReference type="NCBI Taxonomy" id="2605989"/>
    <lineage>
        <taxon>Bacteria</taxon>
        <taxon>Pseudomonadati</taxon>
        <taxon>Planctomycetota</taxon>
        <taxon>Planctomycetia</taxon>
        <taxon>Planctomycetales</taxon>
        <taxon>Planctomycetaceae</taxon>
        <taxon>Gimesia</taxon>
    </lineage>
</organism>
<dbReference type="PANTHER" id="PTHR43685">
    <property type="entry name" value="GLYCOSYLTRANSFERASE"/>
    <property type="match status" value="1"/>
</dbReference>
<protein>
    <submittedName>
        <fullName evidence="8">Molybdenum cofactor biosynthesis protein A</fullName>
    </submittedName>
</protein>
<dbReference type="Pfam" id="PF00535">
    <property type="entry name" value="Glycos_transf_2"/>
    <property type="match status" value="1"/>
</dbReference>
<keyword evidence="4" id="KW-0408">Iron</keyword>
<dbReference type="CDD" id="cd01335">
    <property type="entry name" value="Radical_SAM"/>
    <property type="match status" value="1"/>
</dbReference>
<evidence type="ECO:0000256" key="5">
    <source>
        <dbReference type="ARBA" id="ARBA00023014"/>
    </source>
</evidence>
<sequence length="573" mass="65814">MTRASYVEEACIGWGDSESTNGSGNGELEYPVIPVNQQTNTVETPLCDVILPYHTGALPYVEEAVRSILNQTLAQGQNQVVLHLIADGILPEDDPVVSQFEYLANVRTYYTEEAAGPYVGCLQAFQYLESDYLAIMDGDDIALPHRLEYSIRKLKETNADIFGGCMLQFVDYRNQDDSVLDRWNEIPIHRSVKRKDGYTVVNCTMVIRRQVFEELNGFRDFFCGADIHFIQRAFDAGYRFHCAEEIVGLRRLMSSSISNNRHTGIGTDVRKEIHAQQQSDFQAIKDGAHPRKFGSLDQHRRSKALIRSKPEKHQIHNLEIHVTHACNLACKACSHFSNENVGTNVSLASLTEQMSFWSHRIAPKQFSILGGEPALNPELTEIVRECRKQWPDSRLILVSNGFRLVKHPLLPQALEETGCELHVSIHHKGSEYTQKVEAVRELLNEWQNEFAFKLEYRSSSEKWRMTFEGEGAEIRPRDDNDAEASWKICPSKYCPQIFEGKLWKCPQVAYLRLMNRKHQLSDEWSEYLDYQPLEPYCSTIELKEFLERKVETICKMCPAENYFFDLPSPLRSQ</sequence>
<dbReference type="SUPFAM" id="SSF53448">
    <property type="entry name" value="Nucleotide-diphospho-sugar transferases"/>
    <property type="match status" value="1"/>
</dbReference>